<evidence type="ECO:0000313" key="2">
    <source>
        <dbReference type="Proteomes" id="UP000012174"/>
    </source>
</evidence>
<dbReference type="AlphaFoldDB" id="M7TXN6"/>
<dbReference type="STRING" id="1287681.M7TXN6"/>
<evidence type="ECO:0000313" key="1">
    <source>
        <dbReference type="EMBL" id="EMR71425.1"/>
    </source>
</evidence>
<keyword evidence="2" id="KW-1185">Reference proteome</keyword>
<sequence length="179" mass="20460">MYYITTYPEDTSKLEMCFNTTNYQGQFTEQVPFEQHVFQTIYLNKDRDHGLWSDSGIREDRIIRRDWWHQLCHGYTHYLLFVPCMTLVNAHEVAVLSGIAAAVDLGAEYPADLENDCFAFLCFRLLAYGKCVYGSVYKGPGVSTVERQTWREELEKGNSTQKLAAGNAPGRSQLAIRGL</sequence>
<name>M7TXN6_EUTLA</name>
<reference evidence="2" key="1">
    <citation type="journal article" date="2013" name="Genome Announc.">
        <title>Draft genome sequence of the grapevine dieback fungus Eutypa lata UCR-EL1.</title>
        <authorList>
            <person name="Blanco-Ulate B."/>
            <person name="Rolshausen P.E."/>
            <person name="Cantu D."/>
        </authorList>
    </citation>
    <scope>NUCLEOTIDE SEQUENCE [LARGE SCALE GENOMIC DNA]</scope>
    <source>
        <strain evidence="2">UCR-EL1</strain>
    </source>
</reference>
<dbReference type="Proteomes" id="UP000012174">
    <property type="component" value="Unassembled WGS sequence"/>
</dbReference>
<dbReference type="KEGG" id="ela:UCREL1_1513"/>
<dbReference type="HOGENOM" id="CLU_1503433_0_0_1"/>
<protein>
    <submittedName>
        <fullName evidence="1">Putative fad dependent oxidoreductase protein</fullName>
    </submittedName>
</protein>
<dbReference type="OrthoDB" id="2019015at2759"/>
<dbReference type="eggNOG" id="ENOG502QPN7">
    <property type="taxonomic scope" value="Eukaryota"/>
</dbReference>
<proteinExistence type="predicted"/>
<gene>
    <name evidence="1" type="ORF">UCREL1_1513</name>
</gene>
<dbReference type="EMBL" id="KB705644">
    <property type="protein sequence ID" value="EMR71425.1"/>
    <property type="molecule type" value="Genomic_DNA"/>
</dbReference>
<organism evidence="1 2">
    <name type="scientific">Eutypa lata (strain UCR-EL1)</name>
    <name type="common">Grapevine dieback disease fungus</name>
    <name type="synonym">Eutypa armeniacae</name>
    <dbReference type="NCBI Taxonomy" id="1287681"/>
    <lineage>
        <taxon>Eukaryota</taxon>
        <taxon>Fungi</taxon>
        <taxon>Dikarya</taxon>
        <taxon>Ascomycota</taxon>
        <taxon>Pezizomycotina</taxon>
        <taxon>Sordariomycetes</taxon>
        <taxon>Xylariomycetidae</taxon>
        <taxon>Xylariales</taxon>
        <taxon>Diatrypaceae</taxon>
        <taxon>Eutypa</taxon>
    </lineage>
</organism>
<accession>M7TXN6</accession>